<feature type="compositionally biased region" description="Basic residues" evidence="2">
    <location>
        <begin position="104"/>
        <end position="117"/>
    </location>
</feature>
<dbReference type="Proteomes" id="UP000823674">
    <property type="component" value="Chromosome A09"/>
</dbReference>
<gene>
    <name evidence="4" type="primary">A09p002130.1_BraROA</name>
    <name evidence="4" type="ORF">IGI04_033037</name>
</gene>
<evidence type="ECO:0000259" key="3">
    <source>
        <dbReference type="Pfam" id="PF06047"/>
    </source>
</evidence>
<accession>A0ABQ7L5Q2</accession>
<feature type="compositionally biased region" description="Acidic residues" evidence="2">
    <location>
        <begin position="70"/>
        <end position="90"/>
    </location>
</feature>
<feature type="compositionally biased region" description="Basic residues" evidence="2">
    <location>
        <begin position="134"/>
        <end position="156"/>
    </location>
</feature>
<feature type="compositionally biased region" description="Basic and acidic residues" evidence="2">
    <location>
        <begin position="8"/>
        <end position="19"/>
    </location>
</feature>
<dbReference type="Pfam" id="PF15365">
    <property type="entry name" value="PNRC"/>
    <property type="match status" value="1"/>
</dbReference>
<sequence>MNSLPRRFGRDQGYLDRDHRRGRRSGSDSDEELKGLSHEEYRRLKRLKMRKSGKHCIWRNTPSPPRDPNEVESDENAADEEVPEKDEEDPKSESGKSESESDRSRKKSKSSRSKRSRRYSDSESDDDSDEEDRRRRKRKKKQKSSRKRRGHRRKRRYSDSDDESEISASSSSGEERSKSKSKKDTDSKGKLEEAVKEPELDEEEMKMIIESKKKALPEDEEEEGEVGPMPLPKAEGHISYGGALRPGEGDAIAQYVQQGKRIPRRGEVGLNADEIQRFEDLGYVMSGSRHQRMNAIRIRKENQVYSAEDKRALAMFNYEEKAKREAKVMSDLSRLVQRHMGEELGPNHDPFGAGKTDVAESFLNKCNILSSEDPTEENRERGGRESDVNIFGDELRFKGVKGLWFRSDKKVILLGVVKETKLLDLISKMETLILAEEHYYEKKPPSKTFRQINCRTFHSGVGLLPRPPPPKRTASSSTTKGVHFHSPRSPKSVLPSLRTSPIPITDERRSLSYSELWAGPTYSNSPPPTSVPIPKFSLRGKRTVSLTFPDVDLPEVAKSAPVSPTSSGDDNPFNSTVSATMTLRRMLNIEFADA</sequence>
<reference evidence="4 5" key="1">
    <citation type="submission" date="2021-03" db="EMBL/GenBank/DDBJ databases">
        <authorList>
            <person name="King G.J."/>
            <person name="Bancroft I."/>
            <person name="Baten A."/>
            <person name="Bloomfield J."/>
            <person name="Borpatragohain P."/>
            <person name="He Z."/>
            <person name="Irish N."/>
            <person name="Irwin J."/>
            <person name="Liu K."/>
            <person name="Mauleon R.P."/>
            <person name="Moore J."/>
            <person name="Morris R."/>
            <person name="Ostergaard L."/>
            <person name="Wang B."/>
            <person name="Wells R."/>
        </authorList>
    </citation>
    <scope>NUCLEOTIDE SEQUENCE [LARGE SCALE GENOMIC DNA]</scope>
    <source>
        <strain evidence="4">R-o-18</strain>
        <tissue evidence="4">Leaf</tissue>
    </source>
</reference>
<evidence type="ECO:0000256" key="2">
    <source>
        <dbReference type="SAM" id="MobiDB-lite"/>
    </source>
</evidence>
<feature type="domain" description="NF-kappa-B-activating protein C-terminal" evidence="3">
    <location>
        <begin position="239"/>
        <end position="337"/>
    </location>
</feature>
<evidence type="ECO:0000313" key="5">
    <source>
        <dbReference type="Proteomes" id="UP000823674"/>
    </source>
</evidence>
<evidence type="ECO:0000313" key="4">
    <source>
        <dbReference type="EMBL" id="KAG5381567.1"/>
    </source>
</evidence>
<feature type="compositionally biased region" description="Basic and acidic residues" evidence="2">
    <location>
        <begin position="32"/>
        <end position="42"/>
    </location>
</feature>
<protein>
    <recommendedName>
        <fullName evidence="3">NF-kappa-B-activating protein C-terminal domain-containing protein</fullName>
    </recommendedName>
</protein>
<feature type="compositionally biased region" description="Basic and acidic residues" evidence="2">
    <location>
        <begin position="205"/>
        <end position="217"/>
    </location>
</feature>
<dbReference type="Pfam" id="PF06047">
    <property type="entry name" value="Nkap_C"/>
    <property type="match status" value="1"/>
</dbReference>
<dbReference type="InterPro" id="IPR009269">
    <property type="entry name" value="NKAP_C"/>
</dbReference>
<dbReference type="PANTHER" id="PTHR13087:SF0">
    <property type="entry name" value="NFKB ACTIVATING PROTEIN LIKE"/>
    <property type="match status" value="1"/>
</dbReference>
<dbReference type="InterPro" id="IPR028322">
    <property type="entry name" value="PNRC-like_rgn"/>
</dbReference>
<evidence type="ECO:0000256" key="1">
    <source>
        <dbReference type="ARBA" id="ARBA00009313"/>
    </source>
</evidence>
<feature type="compositionally biased region" description="Basic and acidic residues" evidence="2">
    <location>
        <begin position="173"/>
        <end position="198"/>
    </location>
</feature>
<organism evidence="4 5">
    <name type="scientific">Brassica rapa subsp. trilocularis</name>
    <dbReference type="NCBI Taxonomy" id="1813537"/>
    <lineage>
        <taxon>Eukaryota</taxon>
        <taxon>Viridiplantae</taxon>
        <taxon>Streptophyta</taxon>
        <taxon>Embryophyta</taxon>
        <taxon>Tracheophyta</taxon>
        <taxon>Spermatophyta</taxon>
        <taxon>Magnoliopsida</taxon>
        <taxon>eudicotyledons</taxon>
        <taxon>Gunneridae</taxon>
        <taxon>Pentapetalae</taxon>
        <taxon>rosids</taxon>
        <taxon>malvids</taxon>
        <taxon>Brassicales</taxon>
        <taxon>Brassicaceae</taxon>
        <taxon>Brassiceae</taxon>
        <taxon>Brassica</taxon>
    </lineage>
</organism>
<dbReference type="PANTHER" id="PTHR13087">
    <property type="entry name" value="NF-KAPPA B ACTIVATING PROTEIN"/>
    <property type="match status" value="1"/>
</dbReference>
<feature type="compositionally biased region" description="Basic residues" evidence="2">
    <location>
        <begin position="43"/>
        <end position="57"/>
    </location>
</feature>
<comment type="similarity">
    <text evidence="1">Belongs to the NKAP family.</text>
</comment>
<feature type="compositionally biased region" description="Basic and acidic residues" evidence="2">
    <location>
        <begin position="91"/>
        <end position="103"/>
    </location>
</feature>
<proteinExistence type="inferred from homology"/>
<feature type="region of interest" description="Disordered" evidence="2">
    <location>
        <begin position="1"/>
        <end position="232"/>
    </location>
</feature>
<keyword evidence="5" id="KW-1185">Reference proteome</keyword>
<dbReference type="InterPro" id="IPR040466">
    <property type="entry name" value="NKAP"/>
</dbReference>
<feature type="region of interest" description="Disordered" evidence="2">
    <location>
        <begin position="460"/>
        <end position="500"/>
    </location>
</feature>
<name>A0ABQ7L5Q2_BRACM</name>
<comment type="caution">
    <text evidence="4">The sequence shown here is derived from an EMBL/GenBank/DDBJ whole genome shotgun (WGS) entry which is preliminary data.</text>
</comment>
<dbReference type="EMBL" id="JADBGQ010000008">
    <property type="protein sequence ID" value="KAG5381567.1"/>
    <property type="molecule type" value="Genomic_DNA"/>
</dbReference>